<dbReference type="SUPFAM" id="SSF52317">
    <property type="entry name" value="Class I glutamine amidotransferase-like"/>
    <property type="match status" value="1"/>
</dbReference>
<name>A0ABX0VVX6_9RHOB</name>
<evidence type="ECO:0000313" key="4">
    <source>
        <dbReference type="Proteomes" id="UP000709466"/>
    </source>
</evidence>
<organism evidence="3 4">
    <name type="scientific">Marivivens donghaensis</name>
    <dbReference type="NCBI Taxonomy" id="1699413"/>
    <lineage>
        <taxon>Bacteria</taxon>
        <taxon>Pseudomonadati</taxon>
        <taxon>Pseudomonadota</taxon>
        <taxon>Alphaproteobacteria</taxon>
        <taxon>Rhodobacterales</taxon>
        <taxon>Paracoccaceae</taxon>
        <taxon>Marivivens group</taxon>
        <taxon>Marivivens</taxon>
    </lineage>
</organism>
<keyword evidence="4" id="KW-1185">Reference proteome</keyword>
<dbReference type="EMBL" id="JAATOP010000002">
    <property type="protein sequence ID" value="NIY71387.1"/>
    <property type="molecule type" value="Genomic_DNA"/>
</dbReference>
<comment type="caution">
    <text evidence="3">The sequence shown here is derived from an EMBL/GenBank/DDBJ whole genome shotgun (WGS) entry which is preliminary data.</text>
</comment>
<feature type="region of interest" description="Disordered" evidence="1">
    <location>
        <begin position="226"/>
        <end position="261"/>
    </location>
</feature>
<dbReference type="PIRSF" id="PIRSF030013">
    <property type="entry name" value="ThuA"/>
    <property type="match status" value="1"/>
</dbReference>
<dbReference type="InterPro" id="IPR029062">
    <property type="entry name" value="Class_I_gatase-like"/>
</dbReference>
<dbReference type="Proteomes" id="UP000709466">
    <property type="component" value="Unassembled WGS sequence"/>
</dbReference>
<reference evidence="3 4" key="1">
    <citation type="submission" date="2020-03" db="EMBL/GenBank/DDBJ databases">
        <title>Bacterial isolates of synthetic phycosphere.</title>
        <authorList>
            <person name="Fu H."/>
            <person name="Moran M.A."/>
        </authorList>
    </citation>
    <scope>NUCLEOTIDE SEQUENCE [LARGE SCALE GENOMIC DNA]</scope>
    <source>
        <strain evidence="3 4">HF1</strain>
    </source>
</reference>
<dbReference type="InterPro" id="IPR009381">
    <property type="entry name" value="Trehalose_catabolism_ThuA_prok"/>
</dbReference>
<protein>
    <submittedName>
        <fullName evidence="3">Trehalose utilization protein ThuA</fullName>
    </submittedName>
</protein>
<dbReference type="RefSeq" id="WP_167636280.1">
    <property type="nucleotide sequence ID" value="NZ_JAATOP010000002.1"/>
</dbReference>
<accession>A0ABX0VVX6</accession>
<proteinExistence type="predicted"/>
<sequence>MSIRTVVWGENVHEQKNKVVADIYPTGMHQCIADALNTDEGITATTATLQEPEHGLPLERLQETDVLLWWGHAAHGDVSDEIVERVAEQVHAGMGLIVLHSGHFAKIFKRLMGTPCNLTWREAGERERLWLTSRNHPIAAGLPDHFELENEEMYGEPFGIPEPMETVFVSWFQGGEVFRSGVTYKRGAGNVFYFRPGHETYPTYHDANVQTVLRNAVKWAHNPAKRIEKPNDAPNVPVETALEPIEERGPKLHQAGEEGYK</sequence>
<evidence type="ECO:0000256" key="1">
    <source>
        <dbReference type="SAM" id="MobiDB-lite"/>
    </source>
</evidence>
<dbReference type="Pfam" id="PF06283">
    <property type="entry name" value="ThuA"/>
    <property type="match status" value="1"/>
</dbReference>
<dbReference type="Gene3D" id="3.40.50.880">
    <property type="match status" value="1"/>
</dbReference>
<evidence type="ECO:0000313" key="3">
    <source>
        <dbReference type="EMBL" id="NIY71387.1"/>
    </source>
</evidence>
<gene>
    <name evidence="3" type="ORF">HCZ30_02940</name>
</gene>
<evidence type="ECO:0000259" key="2">
    <source>
        <dbReference type="Pfam" id="PF06283"/>
    </source>
</evidence>
<feature type="compositionally biased region" description="Basic and acidic residues" evidence="1">
    <location>
        <begin position="245"/>
        <end position="261"/>
    </location>
</feature>
<feature type="domain" description="ThuA-like" evidence="2">
    <location>
        <begin position="6"/>
        <end position="220"/>
    </location>
</feature>
<dbReference type="InterPro" id="IPR029010">
    <property type="entry name" value="ThuA-like"/>
</dbReference>